<dbReference type="InterPro" id="IPR011041">
    <property type="entry name" value="Quinoprot_gluc/sorb_DH_b-prop"/>
</dbReference>
<feature type="domain" description="Glucose/Sorbosone dehydrogenase" evidence="2">
    <location>
        <begin position="42"/>
        <end position="369"/>
    </location>
</feature>
<comment type="caution">
    <text evidence="3">The sequence shown here is derived from an EMBL/GenBank/DDBJ whole genome shotgun (WGS) entry which is preliminary data.</text>
</comment>
<dbReference type="Pfam" id="PF07995">
    <property type="entry name" value="GSDH"/>
    <property type="match status" value="1"/>
</dbReference>
<sequence>MRTGTRLILGLSFVMLSATAASEQIFSSDKAEFRLETVAQNLEHPWSLAFLPDGSMLVTEREGRLRIIRDGSLVDEPVSGLPELVVSGQGGLLDVILDPDFETNQILFLSYAHKVSREGMTTRVARAKLDGNRLADVEVIFEALPRGTTGRHFAGRMEFDRDGNLYVAVGDRGEMNRAQATDDDAGGVHRLTTDGEPAPGNPFTDDPTVNDTFFTYGNRNIQGMTIHPETGEIWSHEHGPRGGDEINIIRAGNNYGWPDVTYGIDYSGVPITDKTTMEGVTDPLHYWDPSIAPSGMAFYTGDQFPEWQGDLFVGALKMRKLVRLSIENEDVKEEEDLLEDLGERIRDVRMGPDGVLWLLTDHSDGKVYRIVPAE</sequence>
<dbReference type="Gene3D" id="2.120.10.30">
    <property type="entry name" value="TolB, C-terminal domain"/>
    <property type="match status" value="1"/>
</dbReference>
<dbReference type="PANTHER" id="PTHR19328:SF75">
    <property type="entry name" value="ALDOSE SUGAR DEHYDROGENASE YLII"/>
    <property type="match status" value="1"/>
</dbReference>
<name>A0A4U6QVI9_9GAMM</name>
<dbReference type="EMBL" id="SZYH01000002">
    <property type="protein sequence ID" value="TKV64232.1"/>
    <property type="molecule type" value="Genomic_DNA"/>
</dbReference>
<keyword evidence="4" id="KW-1185">Reference proteome</keyword>
<reference evidence="3 4" key="1">
    <citation type="submission" date="2019-05" db="EMBL/GenBank/DDBJ databases">
        <title>Marinobacter panjinensis sp. nov., a moderately halophilic bacterium isolated from sea tidal flat environment.</title>
        <authorList>
            <person name="Yang W."/>
            <person name="An M."/>
            <person name="He W."/>
            <person name="Luo X."/>
            <person name="Zhu L."/>
            <person name="Chen G."/>
            <person name="Zhang Y."/>
            <person name="Wang Y."/>
        </authorList>
    </citation>
    <scope>NUCLEOTIDE SEQUENCE [LARGE SCALE GENOMIC DNA]</scope>
    <source>
        <strain evidence="3 4">PJ-16</strain>
    </source>
</reference>
<evidence type="ECO:0000256" key="1">
    <source>
        <dbReference type="SAM" id="SignalP"/>
    </source>
</evidence>
<evidence type="ECO:0000259" key="2">
    <source>
        <dbReference type="Pfam" id="PF07995"/>
    </source>
</evidence>
<dbReference type="AlphaFoldDB" id="A0A4U6QVI9"/>
<organism evidence="3 4">
    <name type="scientific">Marinobacter panjinensis</name>
    <dbReference type="NCBI Taxonomy" id="2576384"/>
    <lineage>
        <taxon>Bacteria</taxon>
        <taxon>Pseudomonadati</taxon>
        <taxon>Pseudomonadota</taxon>
        <taxon>Gammaproteobacteria</taxon>
        <taxon>Pseudomonadales</taxon>
        <taxon>Marinobacteraceae</taxon>
        <taxon>Marinobacter</taxon>
    </lineage>
</organism>
<gene>
    <name evidence="3" type="ORF">FDP08_17610</name>
</gene>
<dbReference type="InterPro" id="IPR012938">
    <property type="entry name" value="Glc/Sorbosone_DH"/>
</dbReference>
<evidence type="ECO:0000313" key="3">
    <source>
        <dbReference type="EMBL" id="TKV64232.1"/>
    </source>
</evidence>
<feature type="chain" id="PRO_5020581197" evidence="1">
    <location>
        <begin position="21"/>
        <end position="374"/>
    </location>
</feature>
<dbReference type="PANTHER" id="PTHR19328">
    <property type="entry name" value="HEDGEHOG-INTERACTING PROTEIN"/>
    <property type="match status" value="1"/>
</dbReference>
<accession>A0A4U6QVI9</accession>
<keyword evidence="1" id="KW-0732">Signal</keyword>
<protein>
    <submittedName>
        <fullName evidence="3">PQQ-dependent sugar dehydrogenase</fullName>
    </submittedName>
</protein>
<dbReference type="InterPro" id="IPR011042">
    <property type="entry name" value="6-blade_b-propeller_TolB-like"/>
</dbReference>
<evidence type="ECO:0000313" key="4">
    <source>
        <dbReference type="Proteomes" id="UP000308488"/>
    </source>
</evidence>
<dbReference type="SUPFAM" id="SSF50952">
    <property type="entry name" value="Soluble quinoprotein glucose dehydrogenase"/>
    <property type="match status" value="1"/>
</dbReference>
<feature type="signal peptide" evidence="1">
    <location>
        <begin position="1"/>
        <end position="20"/>
    </location>
</feature>
<dbReference type="OrthoDB" id="9770043at2"/>
<proteinExistence type="predicted"/>
<dbReference type="Proteomes" id="UP000308488">
    <property type="component" value="Unassembled WGS sequence"/>
</dbReference>